<dbReference type="HOGENOM" id="CLU_137359_1_0_6"/>
<organism evidence="1 2">
    <name type="scientific">Thioalkalivibrio paradoxus ARh 1</name>
    <dbReference type="NCBI Taxonomy" id="713585"/>
    <lineage>
        <taxon>Bacteria</taxon>
        <taxon>Pseudomonadati</taxon>
        <taxon>Pseudomonadota</taxon>
        <taxon>Gammaproteobacteria</taxon>
        <taxon>Chromatiales</taxon>
        <taxon>Ectothiorhodospiraceae</taxon>
        <taxon>Thioalkalivibrio</taxon>
    </lineage>
</organism>
<evidence type="ECO:0000313" key="2">
    <source>
        <dbReference type="Proteomes" id="UP000005289"/>
    </source>
</evidence>
<evidence type="ECO:0000313" key="1">
    <source>
        <dbReference type="EMBL" id="AHE97658.1"/>
    </source>
</evidence>
<dbReference type="AlphaFoldDB" id="W0DKZ9"/>
<dbReference type="EMBL" id="CP007029">
    <property type="protein sequence ID" value="AHE97658.1"/>
    <property type="molecule type" value="Genomic_DNA"/>
</dbReference>
<keyword evidence="2" id="KW-1185">Reference proteome</keyword>
<proteinExistence type="predicted"/>
<name>W0DKZ9_9GAMM</name>
<protein>
    <submittedName>
        <fullName evidence="1">Uncharacterized protein</fullName>
    </submittedName>
</protein>
<dbReference type="RefSeq" id="WP_006749055.1">
    <property type="nucleotide sequence ID" value="NZ_CP007029.1"/>
</dbReference>
<sequence length="153" mass="17676">MALPVSIQDVVDAMQLPNDDWCSYLNVDTGEIVTVTDEDQRLIEGDVDLDDVPAWQREALPKAREALESDRFLPLPGPFDIHEWSIMEEFADGLSDEDSRAEVLDALRGRGAFRHFRSTIERLGIESDWYRYRDSAFERIAKEWLDANNVPYR</sequence>
<dbReference type="InterPro" id="IPR005361">
    <property type="entry name" value="UPF0158"/>
</dbReference>
<dbReference type="KEGG" id="tti:THITH_04580"/>
<dbReference type="OrthoDB" id="598113at2"/>
<gene>
    <name evidence="1" type="ORF">THITH_04580</name>
</gene>
<dbReference type="Pfam" id="PF03682">
    <property type="entry name" value="UPF0158"/>
    <property type="match status" value="1"/>
</dbReference>
<accession>W0DKZ9</accession>
<reference evidence="1 2" key="1">
    <citation type="submission" date="2013-12" db="EMBL/GenBank/DDBJ databases">
        <authorList>
            <consortium name="DOE Joint Genome Institute"/>
            <person name="Muyzer G."/>
            <person name="Huntemann M."/>
            <person name="Han J."/>
            <person name="Chen A."/>
            <person name="Kyrpides N."/>
            <person name="Mavromatis K."/>
            <person name="Markowitz V."/>
            <person name="Palaniappan K."/>
            <person name="Ivanova N."/>
            <person name="Schaumberg A."/>
            <person name="Pati A."/>
            <person name="Liolios K."/>
            <person name="Nordberg H.P."/>
            <person name="Cantor M.N."/>
            <person name="Hua S.X."/>
            <person name="Woyke T."/>
        </authorList>
    </citation>
    <scope>NUCLEOTIDE SEQUENCE [LARGE SCALE GENOMIC DNA]</scope>
    <source>
        <strain evidence="1 2">ARh 1</strain>
    </source>
</reference>
<dbReference type="Proteomes" id="UP000005289">
    <property type="component" value="Chromosome"/>
</dbReference>